<dbReference type="Proteomes" id="UP000193309">
    <property type="component" value="Unassembled WGS sequence"/>
</dbReference>
<dbReference type="InterPro" id="IPR040921">
    <property type="entry name" value="Peptidase_S66C"/>
</dbReference>
<dbReference type="InterPro" id="IPR003507">
    <property type="entry name" value="S66_fam"/>
</dbReference>
<dbReference type="SUPFAM" id="SSF141986">
    <property type="entry name" value="LD-carboxypeptidase A C-terminal domain-like"/>
    <property type="match status" value="1"/>
</dbReference>
<evidence type="ECO:0000313" key="5">
    <source>
        <dbReference type="EMBL" id="SMG10922.1"/>
    </source>
</evidence>
<reference evidence="6" key="1">
    <citation type="submission" date="2017-04" db="EMBL/GenBank/DDBJ databases">
        <authorList>
            <person name="Varghese N."/>
            <person name="Submissions S."/>
        </authorList>
    </citation>
    <scope>NUCLEOTIDE SEQUENCE [LARGE SCALE GENOMIC DNA]</scope>
    <source>
        <strain evidence="6">VDS</strain>
    </source>
</reference>
<evidence type="ECO:0000259" key="4">
    <source>
        <dbReference type="Pfam" id="PF17676"/>
    </source>
</evidence>
<name>A0A1X7I8I5_9CORY</name>
<evidence type="ECO:0000256" key="2">
    <source>
        <dbReference type="ARBA" id="ARBA00022801"/>
    </source>
</evidence>
<dbReference type="InterPro" id="IPR027461">
    <property type="entry name" value="Carboxypeptidase_A_C_sf"/>
</dbReference>
<dbReference type="InterPro" id="IPR029062">
    <property type="entry name" value="Class_I_gatase-like"/>
</dbReference>
<dbReference type="PANTHER" id="PTHR30237:SF4">
    <property type="entry name" value="LD-CARBOXYPEPTIDASE C-TERMINAL DOMAIN-CONTAINING PROTEIN"/>
    <property type="match status" value="1"/>
</dbReference>
<dbReference type="Pfam" id="PF17676">
    <property type="entry name" value="Peptidase_S66C"/>
    <property type="match status" value="1"/>
</dbReference>
<dbReference type="AlphaFoldDB" id="A0A1X7I8I5"/>
<dbReference type="SUPFAM" id="SSF52317">
    <property type="entry name" value="Class I glutamine amidotransferase-like"/>
    <property type="match status" value="1"/>
</dbReference>
<feature type="domain" description="LD-carboxypeptidase N-terminal" evidence="3">
    <location>
        <begin position="10"/>
        <end position="125"/>
    </location>
</feature>
<dbReference type="InterPro" id="IPR027478">
    <property type="entry name" value="LdcA_N"/>
</dbReference>
<sequence length="336" mass="36915">MGSDADIRKVAVLSPSKAAPPLGPEVHEQAMRRLREEFGLEPVEYPTTREFESYPEDRARDIMAAFADPEIEAIFTTLGGDDQVTVIPFLDPDVIAANPKPFFGYSDNTNILNLLHSLGIRAFHGGNTQVQIGAGPRIDDITATSLHAALDGTGVLEITDPGESEDHGILWSDPLALEVNGLRESTKPWRWAGPARRVSGRTWGGCFEVITQMSLADRVPRAEDLEGAILMLEASQRLTNTHGIMEIVRALGEADIIGAVQGVMVARPPSRSLFLPEYRDREEQYDAVIEQVTLYNPEAVVVCGVPFGHTRPQWILPYGGEVILDGEQQRIFADYS</sequence>
<evidence type="ECO:0000256" key="1">
    <source>
        <dbReference type="ARBA" id="ARBA00010233"/>
    </source>
</evidence>
<keyword evidence="5" id="KW-0121">Carboxypeptidase</keyword>
<dbReference type="CDD" id="cd07062">
    <property type="entry name" value="Peptidase_S66_mccF_like"/>
    <property type="match status" value="1"/>
</dbReference>
<comment type="similarity">
    <text evidence="1">Belongs to the peptidase S66 family.</text>
</comment>
<keyword evidence="5" id="KW-0645">Protease</keyword>
<keyword evidence="6" id="KW-1185">Reference proteome</keyword>
<evidence type="ECO:0000313" key="6">
    <source>
        <dbReference type="Proteomes" id="UP000193309"/>
    </source>
</evidence>
<dbReference type="EMBL" id="FXAR01000001">
    <property type="protein sequence ID" value="SMG10922.1"/>
    <property type="molecule type" value="Genomic_DNA"/>
</dbReference>
<dbReference type="InterPro" id="IPR040449">
    <property type="entry name" value="Peptidase_S66_N"/>
</dbReference>
<dbReference type="Gene3D" id="3.50.30.60">
    <property type="entry name" value="LD-carboxypeptidase A C-terminal domain-like"/>
    <property type="match status" value="1"/>
</dbReference>
<dbReference type="GO" id="GO:0004180">
    <property type="term" value="F:carboxypeptidase activity"/>
    <property type="evidence" value="ECO:0007669"/>
    <property type="project" value="UniProtKB-KW"/>
</dbReference>
<dbReference type="PANTHER" id="PTHR30237">
    <property type="entry name" value="MURAMOYLTETRAPEPTIDE CARBOXYPEPTIDASE"/>
    <property type="match status" value="1"/>
</dbReference>
<organism evidence="5 6">
    <name type="scientific">Corynebacterium pollutisoli</name>
    <dbReference type="NCBI Taxonomy" id="1610489"/>
    <lineage>
        <taxon>Bacteria</taxon>
        <taxon>Bacillati</taxon>
        <taxon>Actinomycetota</taxon>
        <taxon>Actinomycetes</taxon>
        <taxon>Mycobacteriales</taxon>
        <taxon>Corynebacteriaceae</taxon>
        <taxon>Corynebacterium</taxon>
    </lineage>
</organism>
<evidence type="ECO:0000259" key="3">
    <source>
        <dbReference type="Pfam" id="PF02016"/>
    </source>
</evidence>
<dbReference type="Gene3D" id="3.40.50.10740">
    <property type="entry name" value="Class I glutamine amidotransferase-like"/>
    <property type="match status" value="1"/>
</dbReference>
<dbReference type="Pfam" id="PF02016">
    <property type="entry name" value="Peptidase_S66"/>
    <property type="match status" value="1"/>
</dbReference>
<accession>A0A1X7I8I5</accession>
<keyword evidence="2" id="KW-0378">Hydrolase</keyword>
<protein>
    <submittedName>
        <fullName evidence="5">Muramoyltetrapeptide carboxypeptidase LdcA (Peptidoglycan recycling)</fullName>
    </submittedName>
</protein>
<gene>
    <name evidence="5" type="ORF">SAMN06295981_0548</name>
</gene>
<feature type="domain" description="LD-carboxypeptidase C-terminal" evidence="4">
    <location>
        <begin position="199"/>
        <end position="322"/>
    </location>
</feature>
<dbReference type="RefSeq" id="WP_085548688.1">
    <property type="nucleotide sequence ID" value="NZ_FXAR01000001.1"/>
</dbReference>
<proteinExistence type="inferred from homology"/>
<dbReference type="OrthoDB" id="9807329at2"/>
<dbReference type="STRING" id="1610489.SAMN06295981_0548"/>